<comment type="caution">
    <text evidence="2">The sequence shown here is derived from an EMBL/GenBank/DDBJ whole genome shotgun (WGS) entry which is preliminary data.</text>
</comment>
<gene>
    <name evidence="2" type="ORF">POM88_038357</name>
</gene>
<organism evidence="2 3">
    <name type="scientific">Heracleum sosnowskyi</name>
    <dbReference type="NCBI Taxonomy" id="360622"/>
    <lineage>
        <taxon>Eukaryota</taxon>
        <taxon>Viridiplantae</taxon>
        <taxon>Streptophyta</taxon>
        <taxon>Embryophyta</taxon>
        <taxon>Tracheophyta</taxon>
        <taxon>Spermatophyta</taxon>
        <taxon>Magnoliopsida</taxon>
        <taxon>eudicotyledons</taxon>
        <taxon>Gunneridae</taxon>
        <taxon>Pentapetalae</taxon>
        <taxon>asterids</taxon>
        <taxon>campanulids</taxon>
        <taxon>Apiales</taxon>
        <taxon>Apiaceae</taxon>
        <taxon>Apioideae</taxon>
        <taxon>apioid superclade</taxon>
        <taxon>Tordylieae</taxon>
        <taxon>Tordyliinae</taxon>
        <taxon>Heracleum</taxon>
    </lineage>
</organism>
<sequence length="144" mass="15942">MALRVIRTTWLAHLYQRVLQTCMPWIGIYTRMGSSDSSPHSLVLLMSSEELVPGVSKSSSGFKVAQLAQRIYGSGICNEGYLTAKADVYSFSIVPLETVSRKSNTNFIPKEEFVSLIDQESLSGPKSGEVDESSDSWRLQAWSS</sequence>
<proteinExistence type="predicted"/>
<reference evidence="2" key="2">
    <citation type="submission" date="2023-05" db="EMBL/GenBank/DDBJ databases">
        <authorList>
            <person name="Schelkunov M.I."/>
        </authorList>
    </citation>
    <scope>NUCLEOTIDE SEQUENCE</scope>
    <source>
        <strain evidence="2">Hsosn_3</strain>
        <tissue evidence="2">Leaf</tissue>
    </source>
</reference>
<reference evidence="2" key="1">
    <citation type="submission" date="2023-02" db="EMBL/GenBank/DDBJ databases">
        <title>Genome of toxic invasive species Heracleum sosnowskyi carries increased number of genes despite the absence of recent whole-genome duplications.</title>
        <authorList>
            <person name="Schelkunov M."/>
            <person name="Shtratnikova V."/>
            <person name="Makarenko M."/>
            <person name="Klepikova A."/>
            <person name="Omelchenko D."/>
            <person name="Novikova G."/>
            <person name="Obukhova E."/>
            <person name="Bogdanov V."/>
            <person name="Penin A."/>
            <person name="Logacheva M."/>
        </authorList>
    </citation>
    <scope>NUCLEOTIDE SEQUENCE</scope>
    <source>
        <strain evidence="2">Hsosn_3</strain>
        <tissue evidence="2">Leaf</tissue>
    </source>
</reference>
<dbReference type="Proteomes" id="UP001237642">
    <property type="component" value="Unassembled WGS sequence"/>
</dbReference>
<evidence type="ECO:0000313" key="2">
    <source>
        <dbReference type="EMBL" id="KAK1362796.1"/>
    </source>
</evidence>
<evidence type="ECO:0000313" key="3">
    <source>
        <dbReference type="Proteomes" id="UP001237642"/>
    </source>
</evidence>
<dbReference type="EMBL" id="JAUIZM010000009">
    <property type="protein sequence ID" value="KAK1362796.1"/>
    <property type="molecule type" value="Genomic_DNA"/>
</dbReference>
<keyword evidence="3" id="KW-1185">Reference proteome</keyword>
<dbReference type="AlphaFoldDB" id="A0AAD8H9F5"/>
<accession>A0AAD8H9F5</accession>
<protein>
    <submittedName>
        <fullName evidence="2">Uncharacterized protein</fullName>
    </submittedName>
</protein>
<feature type="region of interest" description="Disordered" evidence="1">
    <location>
        <begin position="120"/>
        <end position="144"/>
    </location>
</feature>
<name>A0AAD8H9F5_9APIA</name>
<evidence type="ECO:0000256" key="1">
    <source>
        <dbReference type="SAM" id="MobiDB-lite"/>
    </source>
</evidence>